<reference evidence="3" key="4">
    <citation type="submission" date="2019-03" db="UniProtKB">
        <authorList>
            <consortium name="EnsemblPlants"/>
        </authorList>
    </citation>
    <scope>IDENTIFICATION</scope>
</reference>
<evidence type="ECO:0000313" key="3">
    <source>
        <dbReference type="EnsemblPlants" id="AET6Gv20827800.1"/>
    </source>
</evidence>
<evidence type="ECO:0000256" key="2">
    <source>
        <dbReference type="SAM" id="SignalP"/>
    </source>
</evidence>
<dbReference type="STRING" id="200361.A0A453PRP1"/>
<evidence type="ECO:0000313" key="4">
    <source>
        <dbReference type="Proteomes" id="UP000015105"/>
    </source>
</evidence>
<proteinExistence type="predicted"/>
<keyword evidence="2" id="KW-0732">Signal</keyword>
<sequence length="143" mass="14645">MAAFMLASADLVLLAPRLSNKAAADLECSLTVICNLVTKAGSEDEALEIARLSSAPSSPSSRARSPCCASKSCSACTTCCRASPARPWSTGRRSSSLPLGRPPTASCPPSRTSTPLSPTGASASRSRGTCSLPSPGFLKTRRA</sequence>
<organism evidence="3 4">
    <name type="scientific">Aegilops tauschii subsp. strangulata</name>
    <name type="common">Goatgrass</name>
    <dbReference type="NCBI Taxonomy" id="200361"/>
    <lineage>
        <taxon>Eukaryota</taxon>
        <taxon>Viridiplantae</taxon>
        <taxon>Streptophyta</taxon>
        <taxon>Embryophyta</taxon>
        <taxon>Tracheophyta</taxon>
        <taxon>Spermatophyta</taxon>
        <taxon>Magnoliopsida</taxon>
        <taxon>Liliopsida</taxon>
        <taxon>Poales</taxon>
        <taxon>Poaceae</taxon>
        <taxon>BOP clade</taxon>
        <taxon>Pooideae</taxon>
        <taxon>Triticodae</taxon>
        <taxon>Triticeae</taxon>
        <taxon>Triticinae</taxon>
        <taxon>Aegilops</taxon>
    </lineage>
</organism>
<name>A0A453PRP1_AEGTS</name>
<dbReference type="EnsemblPlants" id="AET6Gv20827800.1">
    <property type="protein sequence ID" value="AET6Gv20827800.1"/>
    <property type="gene ID" value="AET6Gv20827800"/>
</dbReference>
<feature type="compositionally biased region" description="Low complexity" evidence="1">
    <location>
        <begin position="107"/>
        <end position="119"/>
    </location>
</feature>
<evidence type="ECO:0000256" key="1">
    <source>
        <dbReference type="SAM" id="MobiDB-lite"/>
    </source>
</evidence>
<keyword evidence="4" id="KW-1185">Reference proteome</keyword>
<reference evidence="4" key="2">
    <citation type="journal article" date="2017" name="Nat. Plants">
        <title>The Aegilops tauschii genome reveals multiple impacts of transposons.</title>
        <authorList>
            <person name="Zhao G."/>
            <person name="Zou C."/>
            <person name="Li K."/>
            <person name="Wang K."/>
            <person name="Li T."/>
            <person name="Gao L."/>
            <person name="Zhang X."/>
            <person name="Wang H."/>
            <person name="Yang Z."/>
            <person name="Liu X."/>
            <person name="Jiang W."/>
            <person name="Mao L."/>
            <person name="Kong X."/>
            <person name="Jiao Y."/>
            <person name="Jia J."/>
        </authorList>
    </citation>
    <scope>NUCLEOTIDE SEQUENCE [LARGE SCALE GENOMIC DNA]</scope>
    <source>
        <strain evidence="4">cv. AL8/78</strain>
    </source>
</reference>
<feature type="compositionally biased region" description="Polar residues" evidence="1">
    <location>
        <begin position="120"/>
        <end position="132"/>
    </location>
</feature>
<dbReference type="Gramene" id="AET6Gv20827800.1">
    <property type="protein sequence ID" value="AET6Gv20827800.1"/>
    <property type="gene ID" value="AET6Gv20827800"/>
</dbReference>
<accession>A0A453PRP1</accession>
<feature type="region of interest" description="Disordered" evidence="1">
    <location>
        <begin position="80"/>
        <end position="143"/>
    </location>
</feature>
<feature type="signal peptide" evidence="2">
    <location>
        <begin position="1"/>
        <end position="24"/>
    </location>
</feature>
<reference evidence="4" key="1">
    <citation type="journal article" date="2014" name="Science">
        <title>Ancient hybridizations among the ancestral genomes of bread wheat.</title>
        <authorList>
            <consortium name="International Wheat Genome Sequencing Consortium,"/>
            <person name="Marcussen T."/>
            <person name="Sandve S.R."/>
            <person name="Heier L."/>
            <person name="Spannagl M."/>
            <person name="Pfeifer M."/>
            <person name="Jakobsen K.S."/>
            <person name="Wulff B.B."/>
            <person name="Steuernagel B."/>
            <person name="Mayer K.F."/>
            <person name="Olsen O.A."/>
        </authorList>
    </citation>
    <scope>NUCLEOTIDE SEQUENCE [LARGE SCALE GENOMIC DNA]</scope>
    <source>
        <strain evidence="4">cv. AL8/78</strain>
    </source>
</reference>
<reference evidence="3" key="5">
    <citation type="journal article" date="2021" name="G3 (Bethesda)">
        <title>Aegilops tauschii genome assembly Aet v5.0 features greater sequence contiguity and improved annotation.</title>
        <authorList>
            <person name="Wang L."/>
            <person name="Zhu T."/>
            <person name="Rodriguez J.C."/>
            <person name="Deal K.R."/>
            <person name="Dubcovsky J."/>
            <person name="McGuire P.E."/>
            <person name="Lux T."/>
            <person name="Spannagl M."/>
            <person name="Mayer K.F.X."/>
            <person name="Baldrich P."/>
            <person name="Meyers B.C."/>
            <person name="Huo N."/>
            <person name="Gu Y.Q."/>
            <person name="Zhou H."/>
            <person name="Devos K.M."/>
            <person name="Bennetzen J.L."/>
            <person name="Unver T."/>
            <person name="Budak H."/>
            <person name="Gulick P.J."/>
            <person name="Galiba G."/>
            <person name="Kalapos B."/>
            <person name="Nelson D.R."/>
            <person name="Li P."/>
            <person name="You F.M."/>
            <person name="Luo M.C."/>
            <person name="Dvorak J."/>
        </authorList>
    </citation>
    <scope>NUCLEOTIDE SEQUENCE [LARGE SCALE GENOMIC DNA]</scope>
    <source>
        <strain evidence="3">cv. AL8/78</strain>
    </source>
</reference>
<feature type="chain" id="PRO_5019065708" evidence="2">
    <location>
        <begin position="25"/>
        <end position="143"/>
    </location>
</feature>
<dbReference type="AlphaFoldDB" id="A0A453PRP1"/>
<protein>
    <submittedName>
        <fullName evidence="3">Uncharacterized protein</fullName>
    </submittedName>
</protein>
<reference evidence="3" key="3">
    <citation type="journal article" date="2017" name="Nature">
        <title>Genome sequence of the progenitor of the wheat D genome Aegilops tauschii.</title>
        <authorList>
            <person name="Luo M.C."/>
            <person name="Gu Y.Q."/>
            <person name="Puiu D."/>
            <person name="Wang H."/>
            <person name="Twardziok S.O."/>
            <person name="Deal K.R."/>
            <person name="Huo N."/>
            <person name="Zhu T."/>
            <person name="Wang L."/>
            <person name="Wang Y."/>
            <person name="McGuire P.E."/>
            <person name="Liu S."/>
            <person name="Long H."/>
            <person name="Ramasamy R.K."/>
            <person name="Rodriguez J.C."/>
            <person name="Van S.L."/>
            <person name="Yuan L."/>
            <person name="Wang Z."/>
            <person name="Xia Z."/>
            <person name="Xiao L."/>
            <person name="Anderson O.D."/>
            <person name="Ouyang S."/>
            <person name="Liang Y."/>
            <person name="Zimin A.V."/>
            <person name="Pertea G."/>
            <person name="Qi P."/>
            <person name="Bennetzen J.L."/>
            <person name="Dai X."/>
            <person name="Dawson M.W."/>
            <person name="Muller H.G."/>
            <person name="Kugler K."/>
            <person name="Rivarola-Duarte L."/>
            <person name="Spannagl M."/>
            <person name="Mayer K.F.X."/>
            <person name="Lu F.H."/>
            <person name="Bevan M.W."/>
            <person name="Leroy P."/>
            <person name="Li P."/>
            <person name="You F.M."/>
            <person name="Sun Q."/>
            <person name="Liu Z."/>
            <person name="Lyons E."/>
            <person name="Wicker T."/>
            <person name="Salzberg S.L."/>
            <person name="Devos K.M."/>
            <person name="Dvorak J."/>
        </authorList>
    </citation>
    <scope>NUCLEOTIDE SEQUENCE [LARGE SCALE GENOMIC DNA]</scope>
    <source>
        <strain evidence="3">cv. AL8/78</strain>
    </source>
</reference>
<dbReference type="Proteomes" id="UP000015105">
    <property type="component" value="Chromosome 6D"/>
</dbReference>